<dbReference type="GO" id="GO:0002100">
    <property type="term" value="P:tRNA wobble adenosine to inosine editing"/>
    <property type="evidence" value="ECO:0007669"/>
    <property type="project" value="TreeGrafter"/>
</dbReference>
<dbReference type="InterPro" id="IPR016193">
    <property type="entry name" value="Cytidine_deaminase-like"/>
</dbReference>
<evidence type="ECO:0000313" key="11">
    <source>
        <dbReference type="Proteomes" id="UP000789739"/>
    </source>
</evidence>
<dbReference type="EMBL" id="CAJVPI010001074">
    <property type="protein sequence ID" value="CAG8592882.1"/>
    <property type="molecule type" value="Genomic_DNA"/>
</dbReference>
<dbReference type="CDD" id="cd01285">
    <property type="entry name" value="nucleoside_deaminase"/>
    <property type="match status" value="1"/>
</dbReference>
<dbReference type="InterPro" id="IPR016192">
    <property type="entry name" value="APOBEC/CMP_deaminase_Zn-bd"/>
</dbReference>
<dbReference type="GO" id="GO:0052718">
    <property type="term" value="C:tRNA-specific adenosine-34 deaminase complex"/>
    <property type="evidence" value="ECO:0007669"/>
    <property type="project" value="UniProtKB-ARBA"/>
</dbReference>
<evidence type="ECO:0000313" key="10">
    <source>
        <dbReference type="EMBL" id="CAG8592882.1"/>
    </source>
</evidence>
<evidence type="ECO:0000256" key="7">
    <source>
        <dbReference type="ARBA" id="ARBA00022833"/>
    </source>
</evidence>
<dbReference type="EC" id="3.5.4.33" evidence="3"/>
<dbReference type="PANTHER" id="PTHR11079:SF149">
    <property type="entry name" value="TRNA-SPECIFIC ADENOSINE DEAMINASE 2"/>
    <property type="match status" value="1"/>
</dbReference>
<organism evidence="10 11">
    <name type="scientific">Paraglomus brasilianum</name>
    <dbReference type="NCBI Taxonomy" id="144538"/>
    <lineage>
        <taxon>Eukaryota</taxon>
        <taxon>Fungi</taxon>
        <taxon>Fungi incertae sedis</taxon>
        <taxon>Mucoromycota</taxon>
        <taxon>Glomeromycotina</taxon>
        <taxon>Glomeromycetes</taxon>
        <taxon>Paraglomerales</taxon>
        <taxon>Paraglomeraceae</taxon>
        <taxon>Paraglomus</taxon>
    </lineage>
</organism>
<dbReference type="GO" id="GO:0005634">
    <property type="term" value="C:nucleus"/>
    <property type="evidence" value="ECO:0007669"/>
    <property type="project" value="TreeGrafter"/>
</dbReference>
<dbReference type="FunFam" id="3.40.140.10:FF:000039">
    <property type="entry name" value="tRNA-specific adenosine deaminase"/>
    <property type="match status" value="1"/>
</dbReference>
<keyword evidence="7" id="KW-0862">Zinc</keyword>
<dbReference type="AlphaFoldDB" id="A0A9N9C9A7"/>
<dbReference type="SUPFAM" id="SSF53927">
    <property type="entry name" value="Cytidine deaminase-like"/>
    <property type="match status" value="1"/>
</dbReference>
<dbReference type="PROSITE" id="PS00903">
    <property type="entry name" value="CYT_DCMP_DEAMINASES_1"/>
    <property type="match status" value="1"/>
</dbReference>
<keyword evidence="5" id="KW-0479">Metal-binding</keyword>
<dbReference type="OrthoDB" id="1701769at2759"/>
<dbReference type="PROSITE" id="PS51747">
    <property type="entry name" value="CYT_DCMP_DEAMINASES_2"/>
    <property type="match status" value="1"/>
</dbReference>
<evidence type="ECO:0000256" key="6">
    <source>
        <dbReference type="ARBA" id="ARBA00022801"/>
    </source>
</evidence>
<sequence>MSKLTSSMSAESEKRYMQHALALAEEAYENQEVPVGCVFVCGEEIIGSGRNRTNETFNGTRHAELEAIDAILSNDKYTKDVFRECVLYVTVEPCVMCAYALRQLGIKHVYYGCANERFGGNGSVFNIHQDPQLTLHPPYLSQQGYYREEAILMLRKFYLRENTCAPRPKKKQQRVLKTIIKPTNED</sequence>
<evidence type="ECO:0000256" key="2">
    <source>
        <dbReference type="ARBA" id="ARBA00010669"/>
    </source>
</evidence>
<feature type="domain" description="CMP/dCMP-type deaminase" evidence="9">
    <location>
        <begin position="11"/>
        <end position="125"/>
    </location>
</feature>
<evidence type="ECO:0000256" key="3">
    <source>
        <dbReference type="ARBA" id="ARBA00012740"/>
    </source>
</evidence>
<evidence type="ECO:0000256" key="4">
    <source>
        <dbReference type="ARBA" id="ARBA00022694"/>
    </source>
</evidence>
<protein>
    <recommendedName>
        <fullName evidence="3">tRNA(adenine(34)) deaminase</fullName>
        <ecNumber evidence="3">3.5.4.33</ecNumber>
    </recommendedName>
</protein>
<dbReference type="GO" id="GO:0005737">
    <property type="term" value="C:cytoplasm"/>
    <property type="evidence" value="ECO:0007669"/>
    <property type="project" value="TreeGrafter"/>
</dbReference>
<evidence type="ECO:0000256" key="8">
    <source>
        <dbReference type="ARBA" id="ARBA00048045"/>
    </source>
</evidence>
<evidence type="ECO:0000256" key="1">
    <source>
        <dbReference type="ARBA" id="ARBA00001947"/>
    </source>
</evidence>
<accession>A0A9N9C9A7</accession>
<comment type="similarity">
    <text evidence="2">Belongs to the cytidine and deoxycytidylate deaminase family. ADAT2 subfamily.</text>
</comment>
<evidence type="ECO:0000259" key="9">
    <source>
        <dbReference type="PROSITE" id="PS51747"/>
    </source>
</evidence>
<dbReference type="GO" id="GO:0008270">
    <property type="term" value="F:zinc ion binding"/>
    <property type="evidence" value="ECO:0007669"/>
    <property type="project" value="InterPro"/>
</dbReference>
<dbReference type="Pfam" id="PF00383">
    <property type="entry name" value="dCMP_cyt_deam_1"/>
    <property type="match status" value="1"/>
</dbReference>
<keyword evidence="11" id="KW-1185">Reference proteome</keyword>
<comment type="cofactor">
    <cofactor evidence="1">
        <name>Zn(2+)</name>
        <dbReference type="ChEBI" id="CHEBI:29105"/>
    </cofactor>
</comment>
<gene>
    <name evidence="10" type="ORF">PBRASI_LOCUS7219</name>
</gene>
<proteinExistence type="inferred from homology"/>
<reference evidence="10" key="1">
    <citation type="submission" date="2021-06" db="EMBL/GenBank/DDBJ databases">
        <authorList>
            <person name="Kallberg Y."/>
            <person name="Tangrot J."/>
            <person name="Rosling A."/>
        </authorList>
    </citation>
    <scope>NUCLEOTIDE SEQUENCE</scope>
    <source>
        <strain evidence="10">BR232B</strain>
    </source>
</reference>
<dbReference type="Proteomes" id="UP000789739">
    <property type="component" value="Unassembled WGS sequence"/>
</dbReference>
<evidence type="ECO:0000256" key="5">
    <source>
        <dbReference type="ARBA" id="ARBA00022723"/>
    </source>
</evidence>
<comment type="caution">
    <text evidence="10">The sequence shown here is derived from an EMBL/GenBank/DDBJ whole genome shotgun (WGS) entry which is preliminary data.</text>
</comment>
<dbReference type="Gene3D" id="3.40.140.10">
    <property type="entry name" value="Cytidine Deaminase, domain 2"/>
    <property type="match status" value="1"/>
</dbReference>
<name>A0A9N9C9A7_9GLOM</name>
<dbReference type="GO" id="GO:0052717">
    <property type="term" value="F:tRNA-specific adenosine-34 deaminase activity"/>
    <property type="evidence" value="ECO:0007669"/>
    <property type="project" value="UniProtKB-EC"/>
</dbReference>
<comment type="catalytic activity">
    <reaction evidence="8">
        <text>adenosine(34) in tRNA + H2O + H(+) = inosine(34) in tRNA + NH4(+)</text>
        <dbReference type="Rhea" id="RHEA:43168"/>
        <dbReference type="Rhea" id="RHEA-COMP:10373"/>
        <dbReference type="Rhea" id="RHEA-COMP:10374"/>
        <dbReference type="ChEBI" id="CHEBI:15377"/>
        <dbReference type="ChEBI" id="CHEBI:15378"/>
        <dbReference type="ChEBI" id="CHEBI:28938"/>
        <dbReference type="ChEBI" id="CHEBI:74411"/>
        <dbReference type="ChEBI" id="CHEBI:82852"/>
        <dbReference type="EC" id="3.5.4.33"/>
    </reaction>
</comment>
<dbReference type="InterPro" id="IPR002125">
    <property type="entry name" value="CMP_dCMP_dom"/>
</dbReference>
<dbReference type="PANTHER" id="PTHR11079">
    <property type="entry name" value="CYTOSINE DEAMINASE FAMILY MEMBER"/>
    <property type="match status" value="1"/>
</dbReference>
<keyword evidence="6" id="KW-0378">Hydrolase</keyword>
<keyword evidence="4" id="KW-0819">tRNA processing</keyword>